<sequence length="242" mass="25014">MMTKYPKRLAALAALCAALACPAPAMAGYIWNETGLTGAGDGLATAQVTFDSSHNSLSQIHGMLSSSTAVNGDTIYQVDLYQIRIDSPGTFSAWTTLSSAFDTQLFLFDAAGMGVYSNDDDGVGLTSLLPAGDPNNLLAAGVYYLAIAFGGFSAADGANQSVFLPGAFTDLLTADPGSGALNGWMPGFAAGTESAYSYDIFLTGATNAAIPEPASLALVLLAGLGVYATRRRQPRQLKELQS</sequence>
<gene>
    <name evidence="2" type="ORF">PFX98_16325</name>
</gene>
<dbReference type="AlphaFoldDB" id="A0AA95NGJ7"/>
<feature type="signal peptide" evidence="1">
    <location>
        <begin position="1"/>
        <end position="27"/>
    </location>
</feature>
<protein>
    <submittedName>
        <fullName evidence="2">PEP-CTERM sorting domain-containing protein</fullName>
    </submittedName>
</protein>
<proteinExistence type="predicted"/>
<dbReference type="KEGG" id="pais:PFX98_16325"/>
<keyword evidence="3" id="KW-1185">Reference proteome</keyword>
<feature type="chain" id="PRO_5041730004" evidence="1">
    <location>
        <begin position="28"/>
        <end position="242"/>
    </location>
</feature>
<evidence type="ECO:0000256" key="1">
    <source>
        <dbReference type="SAM" id="SignalP"/>
    </source>
</evidence>
<accession>A0AA95NGJ7</accession>
<dbReference type="Gene3D" id="2.60.120.380">
    <property type="match status" value="1"/>
</dbReference>
<keyword evidence="1" id="KW-0732">Signal</keyword>
<evidence type="ECO:0000313" key="2">
    <source>
        <dbReference type="EMBL" id="WIT10471.1"/>
    </source>
</evidence>
<organism evidence="2 3">
    <name type="scientific">Paucibacter sediminis</name>
    <dbReference type="NCBI Taxonomy" id="3019553"/>
    <lineage>
        <taxon>Bacteria</taxon>
        <taxon>Pseudomonadati</taxon>
        <taxon>Pseudomonadota</taxon>
        <taxon>Betaproteobacteria</taxon>
        <taxon>Burkholderiales</taxon>
        <taxon>Sphaerotilaceae</taxon>
        <taxon>Roseateles</taxon>
    </lineage>
</organism>
<name>A0AA95NGJ7_9BURK</name>
<dbReference type="InterPro" id="IPR013424">
    <property type="entry name" value="Ice-binding_C"/>
</dbReference>
<dbReference type="Proteomes" id="UP001177769">
    <property type="component" value="Chromosome"/>
</dbReference>
<reference evidence="2" key="1">
    <citation type="submission" date="2023-01" db="EMBL/GenBank/DDBJ databases">
        <title>Whole genome sequence of Paucibacter sp. S2-9 isolated from pond sediment.</title>
        <authorList>
            <person name="Jung J.Y."/>
        </authorList>
    </citation>
    <scope>NUCLEOTIDE SEQUENCE</scope>
    <source>
        <strain evidence="2">S2-9</strain>
    </source>
</reference>
<dbReference type="NCBIfam" id="TIGR02595">
    <property type="entry name" value="PEP_CTERM"/>
    <property type="match status" value="1"/>
</dbReference>
<dbReference type="PROSITE" id="PS51257">
    <property type="entry name" value="PROKAR_LIPOPROTEIN"/>
    <property type="match status" value="1"/>
</dbReference>
<dbReference type="EMBL" id="CP116346">
    <property type="protein sequence ID" value="WIT10471.1"/>
    <property type="molecule type" value="Genomic_DNA"/>
</dbReference>
<evidence type="ECO:0000313" key="3">
    <source>
        <dbReference type="Proteomes" id="UP001177769"/>
    </source>
</evidence>
<dbReference type="RefSeq" id="WP_285231541.1">
    <property type="nucleotide sequence ID" value="NZ_CP116346.1"/>
</dbReference>